<protein>
    <submittedName>
        <fullName evidence="2">Putative salivary lipocalin</fullName>
    </submittedName>
</protein>
<evidence type="ECO:0000313" key="2">
    <source>
        <dbReference type="EMBL" id="JAC27219.1"/>
    </source>
</evidence>
<feature type="chain" id="PRO_5001521458" evidence="1">
    <location>
        <begin position="23"/>
        <end position="149"/>
    </location>
</feature>
<name>A0A023G0J6_AMBPA</name>
<keyword evidence="1" id="KW-0732">Signal</keyword>
<evidence type="ECO:0000256" key="1">
    <source>
        <dbReference type="SAM" id="SignalP"/>
    </source>
</evidence>
<sequence>MKPGGIMIGVLVAFSLVVVATSLEKFSNISQNRQHIEDLIGLSGKLYVKQRNYGAETLDRCHSAEKQEGSGDCFIYTLRFQPNGTGPSLIGYNTTVKIFATEGYTKPNAANYSFGPRFPVKMRELLFINKKTIAQSWWKSSIMGKMGAS</sequence>
<reference evidence="2" key="1">
    <citation type="submission" date="2014-03" db="EMBL/GenBank/DDBJ databases">
        <title>The sialotranscriptome of Amblyomma triste, Amblyomma parvum and Amblyomma cajennense ticks, uncovered by 454-based RNA-seq.</title>
        <authorList>
            <person name="Garcia G.R."/>
            <person name="Gardinassi L.G."/>
            <person name="Ribeiro J.M."/>
            <person name="Anatrielo E."/>
            <person name="Ferreira B.R."/>
            <person name="Moreira H.N."/>
            <person name="Mafra C."/>
            <person name="Olegario M.M."/>
            <person name="Szabo P.J."/>
            <person name="Miranda-Santos I.K."/>
            <person name="Maruyama S.R."/>
        </authorList>
    </citation>
    <scope>NUCLEOTIDE SEQUENCE</scope>
    <source>
        <strain evidence="2">Araguapaz</strain>
        <tissue evidence="2">Salivary glands</tissue>
    </source>
</reference>
<accession>A0A023G0J6</accession>
<proteinExistence type="evidence at transcript level"/>
<dbReference type="EMBL" id="GBBL01000101">
    <property type="protein sequence ID" value="JAC27219.1"/>
    <property type="molecule type" value="mRNA"/>
</dbReference>
<organism evidence="2">
    <name type="scientific">Amblyomma parvum</name>
    <name type="common">South American tick</name>
    <dbReference type="NCBI Taxonomy" id="251391"/>
    <lineage>
        <taxon>Eukaryota</taxon>
        <taxon>Metazoa</taxon>
        <taxon>Ecdysozoa</taxon>
        <taxon>Arthropoda</taxon>
        <taxon>Chelicerata</taxon>
        <taxon>Arachnida</taxon>
        <taxon>Acari</taxon>
        <taxon>Parasitiformes</taxon>
        <taxon>Ixodida</taxon>
        <taxon>Ixodoidea</taxon>
        <taxon>Ixodidae</taxon>
        <taxon>Amblyomminae</taxon>
        <taxon>Amblyomma</taxon>
    </lineage>
</organism>
<feature type="signal peptide" evidence="1">
    <location>
        <begin position="1"/>
        <end position="22"/>
    </location>
</feature>
<dbReference type="AlphaFoldDB" id="A0A023G0J6"/>